<sequence>MDRMVVVNLPTHDLDLARRFWAGLGFGVDARSSDARTLAVRLAPGVVLVVLPRPCFAAHAPHPVPDARGATQVMMCLAAGSRHEVDTLAARALALGGAEPLPAFDDDGTYARTVSDPDGHVWELLHTDGTC</sequence>
<gene>
    <name evidence="3" type="ORF">BKA21_000679</name>
    <name evidence="2" type="ORF">Col01nite_29930</name>
</gene>
<dbReference type="Proteomes" id="UP000618382">
    <property type="component" value="Unassembled WGS sequence"/>
</dbReference>
<evidence type="ECO:0000259" key="1">
    <source>
        <dbReference type="PROSITE" id="PS51819"/>
    </source>
</evidence>
<dbReference type="EMBL" id="JACCBK010000001">
    <property type="protein sequence ID" value="NYD85130.1"/>
    <property type="molecule type" value="Genomic_DNA"/>
</dbReference>
<protein>
    <submittedName>
        <fullName evidence="2">Glyoxalase</fullName>
    </submittedName>
</protein>
<evidence type="ECO:0000313" key="2">
    <source>
        <dbReference type="EMBL" id="GIG33834.1"/>
    </source>
</evidence>
<feature type="domain" description="VOC" evidence="1">
    <location>
        <begin position="3"/>
        <end position="127"/>
    </location>
</feature>
<dbReference type="EMBL" id="BONN01000009">
    <property type="protein sequence ID" value="GIG33834.1"/>
    <property type="molecule type" value="Genomic_DNA"/>
</dbReference>
<dbReference type="AlphaFoldDB" id="A0A7Y9JYI3"/>
<dbReference type="Proteomes" id="UP000577956">
    <property type="component" value="Unassembled WGS sequence"/>
</dbReference>
<accession>A0A7Y9JYI3</accession>
<dbReference type="SUPFAM" id="SSF54593">
    <property type="entry name" value="Glyoxalase/Bleomycin resistance protein/Dihydroxybiphenyl dioxygenase"/>
    <property type="match status" value="1"/>
</dbReference>
<proteinExistence type="predicted"/>
<dbReference type="RefSeq" id="WP_140458630.1">
    <property type="nucleotide sequence ID" value="NZ_BAABFI010000017.1"/>
</dbReference>
<dbReference type="PANTHER" id="PTHR36503:SF2">
    <property type="entry name" value="BLR2408 PROTEIN"/>
    <property type="match status" value="1"/>
</dbReference>
<dbReference type="InterPro" id="IPR041581">
    <property type="entry name" value="Glyoxalase_6"/>
</dbReference>
<reference evidence="3 4" key="1">
    <citation type="submission" date="2020-07" db="EMBL/GenBank/DDBJ databases">
        <title>Sequencing the genomes of 1000 actinobacteria strains.</title>
        <authorList>
            <person name="Klenk H.-P."/>
        </authorList>
    </citation>
    <scope>NUCLEOTIDE SEQUENCE [LARGE SCALE GENOMIC DNA]</scope>
    <source>
        <strain evidence="3 4">DSM 24482</strain>
    </source>
</reference>
<dbReference type="Pfam" id="PF18029">
    <property type="entry name" value="Glyoxalase_6"/>
    <property type="match status" value="1"/>
</dbReference>
<dbReference type="InterPro" id="IPR037523">
    <property type="entry name" value="VOC_core"/>
</dbReference>
<dbReference type="InterPro" id="IPR029068">
    <property type="entry name" value="Glyas_Bleomycin-R_OHBP_Dase"/>
</dbReference>
<name>A0A7Y9JYI3_9CELL</name>
<comment type="caution">
    <text evidence="3">The sequence shown here is derived from an EMBL/GenBank/DDBJ whole genome shotgun (WGS) entry which is preliminary data.</text>
</comment>
<evidence type="ECO:0000313" key="4">
    <source>
        <dbReference type="Proteomes" id="UP000577956"/>
    </source>
</evidence>
<dbReference type="PROSITE" id="PS51819">
    <property type="entry name" value="VOC"/>
    <property type="match status" value="1"/>
</dbReference>
<dbReference type="PANTHER" id="PTHR36503">
    <property type="entry name" value="BLR2520 PROTEIN"/>
    <property type="match status" value="1"/>
</dbReference>
<evidence type="ECO:0000313" key="3">
    <source>
        <dbReference type="EMBL" id="NYD85130.1"/>
    </source>
</evidence>
<organism evidence="3 4">
    <name type="scientific">Cellulomonas oligotrophica</name>
    <dbReference type="NCBI Taxonomy" id="931536"/>
    <lineage>
        <taxon>Bacteria</taxon>
        <taxon>Bacillati</taxon>
        <taxon>Actinomycetota</taxon>
        <taxon>Actinomycetes</taxon>
        <taxon>Micrococcales</taxon>
        <taxon>Cellulomonadaceae</taxon>
        <taxon>Cellulomonas</taxon>
    </lineage>
</organism>
<reference evidence="2 5" key="2">
    <citation type="submission" date="2021-01" db="EMBL/GenBank/DDBJ databases">
        <title>Whole genome shotgun sequence of Cellulomonas oligotrophica NBRC 109435.</title>
        <authorList>
            <person name="Komaki H."/>
            <person name="Tamura T."/>
        </authorList>
    </citation>
    <scope>NUCLEOTIDE SEQUENCE [LARGE SCALE GENOMIC DNA]</scope>
    <source>
        <strain evidence="2 5">NBRC 109435</strain>
    </source>
</reference>
<dbReference type="Gene3D" id="3.10.180.10">
    <property type="entry name" value="2,3-Dihydroxybiphenyl 1,2-Dioxygenase, domain 1"/>
    <property type="match status" value="1"/>
</dbReference>
<keyword evidence="5" id="KW-1185">Reference proteome</keyword>
<evidence type="ECO:0000313" key="5">
    <source>
        <dbReference type="Proteomes" id="UP000618382"/>
    </source>
</evidence>